<organism evidence="3 4">
    <name type="scientific">Limimaricola cinnabarinus</name>
    <dbReference type="NCBI Taxonomy" id="1125964"/>
    <lineage>
        <taxon>Bacteria</taxon>
        <taxon>Pseudomonadati</taxon>
        <taxon>Pseudomonadota</taxon>
        <taxon>Alphaproteobacteria</taxon>
        <taxon>Rhodobacterales</taxon>
        <taxon>Paracoccaceae</taxon>
        <taxon>Limimaricola</taxon>
    </lineage>
</organism>
<sequence>MKRICIVGISGKLGQYMTEHALALGYEVTGVCRPKSVGKLERFKGRISVHPGRTDDRAVIAKATQGCDGVLVVLAPWGVQDYASGTARAVLELAPPHARLVFSCGWHISRDGKDRYGWKIRAIVRFGTPILRALRLVDLDDQVRATDLVFASNRDWTVVRGSDLEEGPSEGLPIWARHVGDPLLASNLTRRTDFALFMVTALTDPALIHEAPAITGRNGASVRSGEPAAAGALPSGQ</sequence>
<evidence type="ECO:0000313" key="3">
    <source>
        <dbReference type="EMBL" id="PHP26179.1"/>
    </source>
</evidence>
<evidence type="ECO:0000259" key="2">
    <source>
        <dbReference type="Pfam" id="PF13460"/>
    </source>
</evidence>
<dbReference type="Proteomes" id="UP000221860">
    <property type="component" value="Unassembled WGS sequence"/>
</dbReference>
<accession>A0A2G1MBR5</accession>
<dbReference type="Pfam" id="PF13460">
    <property type="entry name" value="NAD_binding_10"/>
    <property type="match status" value="1"/>
</dbReference>
<dbReference type="RefSeq" id="WP_099278692.1">
    <property type="nucleotide sequence ID" value="NZ_KZ304992.1"/>
</dbReference>
<gene>
    <name evidence="3" type="ORF">CJ301_17795</name>
</gene>
<dbReference type="OrthoDB" id="9778052at2"/>
<reference evidence="3 4" key="1">
    <citation type="submission" date="2017-08" db="EMBL/GenBank/DDBJ databases">
        <title>Draft Genome Sequence of Loktanella cinnabarina Strain XM1, Isolated from Coastal Surface Water.</title>
        <authorList>
            <person name="Ma R."/>
            <person name="Wang J."/>
            <person name="Wang Q."/>
            <person name="Ma Z."/>
            <person name="Li J."/>
            <person name="Chen L."/>
        </authorList>
    </citation>
    <scope>NUCLEOTIDE SEQUENCE [LARGE SCALE GENOMIC DNA]</scope>
    <source>
        <strain evidence="3 4">XM1</strain>
    </source>
</reference>
<dbReference type="EMBL" id="NQWH01000057">
    <property type="protein sequence ID" value="PHP26179.1"/>
    <property type="molecule type" value="Genomic_DNA"/>
</dbReference>
<dbReference type="InterPro" id="IPR016040">
    <property type="entry name" value="NAD(P)-bd_dom"/>
</dbReference>
<feature type="region of interest" description="Disordered" evidence="1">
    <location>
        <begin position="217"/>
        <end position="237"/>
    </location>
</feature>
<dbReference type="Gene3D" id="3.40.50.720">
    <property type="entry name" value="NAD(P)-binding Rossmann-like Domain"/>
    <property type="match status" value="1"/>
</dbReference>
<feature type="domain" description="NAD(P)-binding" evidence="2">
    <location>
        <begin position="8"/>
        <end position="205"/>
    </location>
</feature>
<evidence type="ECO:0000256" key="1">
    <source>
        <dbReference type="SAM" id="MobiDB-lite"/>
    </source>
</evidence>
<dbReference type="SUPFAM" id="SSF51735">
    <property type="entry name" value="NAD(P)-binding Rossmann-fold domains"/>
    <property type="match status" value="1"/>
</dbReference>
<name>A0A2G1MBR5_9RHOB</name>
<protein>
    <submittedName>
        <fullName evidence="3">Short-chain dehydrogenase</fullName>
    </submittedName>
</protein>
<dbReference type="InterPro" id="IPR036291">
    <property type="entry name" value="NAD(P)-bd_dom_sf"/>
</dbReference>
<dbReference type="AlphaFoldDB" id="A0A2G1MBR5"/>
<proteinExistence type="predicted"/>
<keyword evidence="4" id="KW-1185">Reference proteome</keyword>
<comment type="caution">
    <text evidence="3">The sequence shown here is derived from an EMBL/GenBank/DDBJ whole genome shotgun (WGS) entry which is preliminary data.</text>
</comment>
<evidence type="ECO:0000313" key="4">
    <source>
        <dbReference type="Proteomes" id="UP000221860"/>
    </source>
</evidence>